<reference evidence="4 6" key="3">
    <citation type="submission" date="2022-10" db="EMBL/GenBank/DDBJ databases">
        <title>The complete genomes of actinobacterial strains from the NBC collection.</title>
        <authorList>
            <person name="Joergensen T.S."/>
            <person name="Alvarez Arevalo M."/>
            <person name="Sterndorff E.B."/>
            <person name="Faurdal D."/>
            <person name="Vuksanovic O."/>
            <person name="Mourched A.-S."/>
            <person name="Charusanti P."/>
            <person name="Shaw S."/>
            <person name="Blin K."/>
            <person name="Weber T."/>
        </authorList>
    </citation>
    <scope>NUCLEOTIDE SEQUENCE [LARGE SCALE GENOMIC DNA]</scope>
    <source>
        <strain evidence="4 6">NBC 01809</strain>
    </source>
</reference>
<evidence type="ECO:0000313" key="4">
    <source>
        <dbReference type="EMBL" id="WSA30192.1"/>
    </source>
</evidence>
<dbReference type="Proteomes" id="UP001334804">
    <property type="component" value="Chromosome"/>
</dbReference>
<feature type="region of interest" description="Disordered" evidence="1">
    <location>
        <begin position="30"/>
        <end position="52"/>
    </location>
</feature>
<gene>
    <name evidence="3" type="ORF">GA0070608_3015</name>
    <name evidence="4" type="ORF">OIE14_18460</name>
</gene>
<evidence type="ECO:0000313" key="5">
    <source>
        <dbReference type="Proteomes" id="UP000199343"/>
    </source>
</evidence>
<proteinExistence type="predicted"/>
<dbReference type="PROSITE" id="PS51257">
    <property type="entry name" value="PROKAR_LIPOPROTEIN"/>
    <property type="match status" value="1"/>
</dbReference>
<evidence type="ECO:0000313" key="6">
    <source>
        <dbReference type="Proteomes" id="UP001334804"/>
    </source>
</evidence>
<evidence type="ECO:0000256" key="2">
    <source>
        <dbReference type="SAM" id="SignalP"/>
    </source>
</evidence>
<feature type="compositionally biased region" description="Low complexity" evidence="1">
    <location>
        <begin position="41"/>
        <end position="51"/>
    </location>
</feature>
<dbReference type="SUPFAM" id="SSF89392">
    <property type="entry name" value="Prokaryotic lipoproteins and lipoprotein localization factors"/>
    <property type="match status" value="1"/>
</dbReference>
<organism evidence="3 5">
    <name type="scientific">Micromonospora peucetia</name>
    <dbReference type="NCBI Taxonomy" id="47871"/>
    <lineage>
        <taxon>Bacteria</taxon>
        <taxon>Bacillati</taxon>
        <taxon>Actinomycetota</taxon>
        <taxon>Actinomycetes</taxon>
        <taxon>Micromonosporales</taxon>
        <taxon>Micromonosporaceae</taxon>
        <taxon>Micromonospora</taxon>
    </lineage>
</organism>
<sequence length="257" mass="26649">MNTRRLATTGVALVAALALGLTGCAAERDTDAPGGNGGTTGAAPASSASSDARAELTAAAQKLSQQSVKMQLKSSVVNGSGAMDPATKTGDMTMKMGAEGTFRILMLGNDAYLKITGMEGMPKKWMHMDATKLGKSGQLNLMPDGDPGGAKQMTQSVVDVEKTGPGSYSGILDYTRTKAEDKSIQALGDKAKAVPFTARVDDQGRLVEFAIDTQVLHESLGTMITTYSDFGAPVTVQKPPASDTQEAPQELIESLGS</sequence>
<evidence type="ECO:0000256" key="1">
    <source>
        <dbReference type="SAM" id="MobiDB-lite"/>
    </source>
</evidence>
<dbReference type="InterPro" id="IPR029046">
    <property type="entry name" value="LolA/LolB/LppX"/>
</dbReference>
<keyword evidence="2" id="KW-0732">Signal</keyword>
<accession>A0A1C6VFI6</accession>
<dbReference type="RefSeq" id="WP_091628341.1">
    <property type="nucleotide sequence ID" value="NZ_CP109071.1"/>
</dbReference>
<protein>
    <recommendedName>
        <fullName evidence="7">Lipoprotein LprG</fullName>
    </recommendedName>
</protein>
<dbReference type="Proteomes" id="UP000199343">
    <property type="component" value="Unassembled WGS sequence"/>
</dbReference>
<name>A0A1C6VFI6_9ACTN</name>
<feature type="chain" id="PRO_5039009840" description="Lipoprotein LprG" evidence="2">
    <location>
        <begin position="26"/>
        <end position="257"/>
    </location>
</feature>
<dbReference type="STRING" id="47871.GA0070608_3015"/>
<keyword evidence="6" id="KW-1185">Reference proteome</keyword>
<dbReference type="Gene3D" id="2.50.20.20">
    <property type="match status" value="1"/>
</dbReference>
<evidence type="ECO:0008006" key="7">
    <source>
        <dbReference type="Google" id="ProtNLM"/>
    </source>
</evidence>
<dbReference type="AlphaFoldDB" id="A0A1C6VFI6"/>
<dbReference type="EMBL" id="FMIC01000002">
    <property type="protein sequence ID" value="SCL64804.1"/>
    <property type="molecule type" value="Genomic_DNA"/>
</dbReference>
<reference evidence="3" key="2">
    <citation type="submission" date="2016-06" db="EMBL/GenBank/DDBJ databases">
        <authorList>
            <person name="Kjaerup R.B."/>
            <person name="Dalgaard T.S."/>
            <person name="Juul-Madsen H.R."/>
        </authorList>
    </citation>
    <scope>NUCLEOTIDE SEQUENCE [LARGE SCALE GENOMIC DNA]</scope>
    <source>
        <strain evidence="3">DSM 43363</strain>
    </source>
</reference>
<evidence type="ECO:0000313" key="3">
    <source>
        <dbReference type="EMBL" id="SCL64804.1"/>
    </source>
</evidence>
<dbReference type="EMBL" id="CP109071">
    <property type="protein sequence ID" value="WSA30192.1"/>
    <property type="molecule type" value="Genomic_DNA"/>
</dbReference>
<feature type="signal peptide" evidence="2">
    <location>
        <begin position="1"/>
        <end position="25"/>
    </location>
</feature>
<dbReference type="OrthoDB" id="3379805at2"/>
<reference evidence="5" key="1">
    <citation type="submission" date="2016-06" db="EMBL/GenBank/DDBJ databases">
        <authorList>
            <person name="Varghese N."/>
            <person name="Submissions Spin"/>
        </authorList>
    </citation>
    <scope>NUCLEOTIDE SEQUENCE [LARGE SCALE GENOMIC DNA]</scope>
    <source>
        <strain evidence="5">DSM 43363</strain>
    </source>
</reference>
<feature type="region of interest" description="Disordered" evidence="1">
    <location>
        <begin position="237"/>
        <end position="257"/>
    </location>
</feature>